<keyword evidence="2" id="KW-1185">Reference proteome</keyword>
<dbReference type="Proteomes" id="UP000054324">
    <property type="component" value="Unassembled WGS sequence"/>
</dbReference>
<name>A0A074ZAJ8_OPIVI</name>
<dbReference type="KEGG" id="ovi:T265_09361"/>
<dbReference type="GeneID" id="20323530"/>
<dbReference type="AlphaFoldDB" id="A0A074ZAJ8"/>
<dbReference type="RefSeq" id="XP_009173662.1">
    <property type="nucleotide sequence ID" value="XM_009175398.1"/>
</dbReference>
<sequence length="93" mass="10426">MKEIAERLGAVGATRLPGWGQRDPYCAWLDTLQDMAANRCQWRSCCQFLSRLPDYEPCAIGTVVPTATTSITGKRENGIYNQTLEADAQFIRK</sequence>
<dbReference type="STRING" id="6198.A0A074ZAJ8"/>
<evidence type="ECO:0000313" key="1">
    <source>
        <dbReference type="EMBL" id="KER22597.1"/>
    </source>
</evidence>
<protein>
    <submittedName>
        <fullName evidence="1">Uncharacterized protein</fullName>
    </submittedName>
</protein>
<accession>A0A074ZAJ8</accession>
<reference evidence="1 2" key="1">
    <citation type="submission" date="2013-11" db="EMBL/GenBank/DDBJ databases">
        <title>Opisthorchis viverrini - life in the bile duct.</title>
        <authorList>
            <person name="Young N.D."/>
            <person name="Nagarajan N."/>
            <person name="Lin S.J."/>
            <person name="Korhonen P.K."/>
            <person name="Jex A.R."/>
            <person name="Hall R.S."/>
            <person name="Safavi-Hemami H."/>
            <person name="Kaewkong W."/>
            <person name="Bertrand D."/>
            <person name="Gao S."/>
            <person name="Seet Q."/>
            <person name="Wongkham S."/>
            <person name="Teh B.T."/>
            <person name="Wongkham C."/>
            <person name="Intapan P.M."/>
            <person name="Maleewong W."/>
            <person name="Yang X."/>
            <person name="Hu M."/>
            <person name="Wang Z."/>
            <person name="Hofmann A."/>
            <person name="Sternberg P.W."/>
            <person name="Tan P."/>
            <person name="Wang J."/>
            <person name="Gasser R.B."/>
        </authorList>
    </citation>
    <scope>NUCLEOTIDE SEQUENCE [LARGE SCALE GENOMIC DNA]</scope>
</reference>
<gene>
    <name evidence="1" type="ORF">T265_09361</name>
</gene>
<organism evidence="1 2">
    <name type="scientific">Opisthorchis viverrini</name>
    <name type="common">Southeast Asian liver fluke</name>
    <dbReference type="NCBI Taxonomy" id="6198"/>
    <lineage>
        <taxon>Eukaryota</taxon>
        <taxon>Metazoa</taxon>
        <taxon>Spiralia</taxon>
        <taxon>Lophotrochozoa</taxon>
        <taxon>Platyhelminthes</taxon>
        <taxon>Trematoda</taxon>
        <taxon>Digenea</taxon>
        <taxon>Opisthorchiida</taxon>
        <taxon>Opisthorchiata</taxon>
        <taxon>Opisthorchiidae</taxon>
        <taxon>Opisthorchis</taxon>
    </lineage>
</organism>
<proteinExistence type="predicted"/>
<dbReference type="EMBL" id="KL596890">
    <property type="protein sequence ID" value="KER22597.1"/>
    <property type="molecule type" value="Genomic_DNA"/>
</dbReference>
<evidence type="ECO:0000313" key="2">
    <source>
        <dbReference type="Proteomes" id="UP000054324"/>
    </source>
</evidence>
<dbReference type="OrthoDB" id="6229751at2759"/>
<dbReference type="CTD" id="20323530"/>